<keyword evidence="1" id="KW-0472">Membrane</keyword>
<dbReference type="KEGG" id="ceu:A7L45_11910"/>
<feature type="transmembrane region" description="Helical" evidence="1">
    <location>
        <begin position="62"/>
        <end position="81"/>
    </location>
</feature>
<dbReference type="AlphaFoldDB" id="A0A1J0GHD4"/>
<dbReference type="RefSeq" id="WP_071613023.1">
    <property type="nucleotide sequence ID" value="NZ_CP015756.1"/>
</dbReference>
<gene>
    <name evidence="2" type="ORF">A7L45_11910</name>
</gene>
<dbReference type="STRING" id="1552.A7L45_11910"/>
<proteinExistence type="predicted"/>
<reference evidence="3" key="1">
    <citation type="journal article" date="2016" name="Front. Microbiol.">
        <title>Complete Genome Sequence of Clostridium estertheticum DSM 8809, a Microbe Identified in Spoiled Vacuum Packed Beef.</title>
        <authorList>
            <person name="Yu Z."/>
            <person name="Gunn L."/>
            <person name="Brennan E."/>
            <person name="Reid R."/>
            <person name="Wall P.G."/>
            <person name="Gaora O.P."/>
            <person name="Hurley D."/>
            <person name="Bolton D."/>
            <person name="Fanning S."/>
        </authorList>
    </citation>
    <scope>NUCLEOTIDE SEQUENCE [LARGE SCALE GENOMIC DNA]</scope>
    <source>
        <strain evidence="3">DSM 8809</strain>
    </source>
</reference>
<feature type="transmembrane region" description="Helical" evidence="1">
    <location>
        <begin position="87"/>
        <end position="104"/>
    </location>
</feature>
<accession>A0A1J0GHD4</accession>
<sequence length="150" mass="16254">MKVKEKAIRKKFDKLNSNNIPKPNLLKHCFNAFWIGGLICVIGQFISDIFSKFGVPKDELGTYVSIVMVFLGAALTGIGVYDKLGDFAGAGSVVPITGFANSIVSPAMEFKKEGFVFGVAAKMFTIAGPVLVYGIGSSVIVGILYYFLRW</sequence>
<organism evidence="2 3">
    <name type="scientific">Clostridium estertheticum subsp. estertheticum</name>
    <dbReference type="NCBI Taxonomy" id="1552"/>
    <lineage>
        <taxon>Bacteria</taxon>
        <taxon>Bacillati</taxon>
        <taxon>Bacillota</taxon>
        <taxon>Clostridia</taxon>
        <taxon>Eubacteriales</taxon>
        <taxon>Clostridiaceae</taxon>
        <taxon>Clostridium</taxon>
    </lineage>
</organism>
<protein>
    <submittedName>
        <fullName evidence="2">Stage V sporulation protein AC</fullName>
    </submittedName>
</protein>
<keyword evidence="1" id="KW-1133">Transmembrane helix</keyword>
<evidence type="ECO:0000313" key="2">
    <source>
        <dbReference type="EMBL" id="APC40733.1"/>
    </source>
</evidence>
<feature type="transmembrane region" description="Helical" evidence="1">
    <location>
        <begin position="124"/>
        <end position="148"/>
    </location>
</feature>
<evidence type="ECO:0000256" key="1">
    <source>
        <dbReference type="SAM" id="Phobius"/>
    </source>
</evidence>
<dbReference type="EMBL" id="CP015756">
    <property type="protein sequence ID" value="APC40733.1"/>
    <property type="molecule type" value="Genomic_DNA"/>
</dbReference>
<evidence type="ECO:0000313" key="3">
    <source>
        <dbReference type="Proteomes" id="UP000182569"/>
    </source>
</evidence>
<dbReference type="OrthoDB" id="9797988at2"/>
<name>A0A1J0GHD4_9CLOT</name>
<dbReference type="PANTHER" id="PTHR38450">
    <property type="entry name" value="STAGE V SPORULATION PROTEIN AC-RELATED"/>
    <property type="match status" value="1"/>
</dbReference>
<keyword evidence="1" id="KW-0812">Transmembrane</keyword>
<dbReference type="Pfam" id="PF03862">
    <property type="entry name" value="SpoVAC_SpoVAEB"/>
    <property type="match status" value="1"/>
</dbReference>
<dbReference type="NCBIfam" id="TIGR02838">
    <property type="entry name" value="spore_V_AC"/>
    <property type="match status" value="1"/>
</dbReference>
<feature type="transmembrane region" description="Helical" evidence="1">
    <location>
        <begin position="32"/>
        <end position="50"/>
    </location>
</feature>
<dbReference type="InterPro" id="IPR014203">
    <property type="entry name" value="Spore_V_AC"/>
</dbReference>
<dbReference type="Proteomes" id="UP000182569">
    <property type="component" value="Chromosome"/>
</dbReference>
<dbReference type="PANTHER" id="PTHR38450:SF1">
    <property type="entry name" value="STAGE V SPORULATION PROTEIN AC"/>
    <property type="match status" value="1"/>
</dbReference>
<keyword evidence="3" id="KW-1185">Reference proteome</keyword>
<dbReference type="InterPro" id="IPR005562">
    <property type="entry name" value="SpoVA"/>
</dbReference>